<dbReference type="EMBL" id="CP158367">
    <property type="protein sequence ID" value="XBX74536.1"/>
    <property type="molecule type" value="Genomic_DNA"/>
</dbReference>
<dbReference type="PANTHER" id="PTHR34696:SF1">
    <property type="entry name" value="PHOSPHORIBOSYLFORMYLGLYCINAMIDINE SYNTHASE SUBUNIT PURS"/>
    <property type="match status" value="1"/>
</dbReference>
<dbReference type="Pfam" id="PF02700">
    <property type="entry name" value="PurS"/>
    <property type="match status" value="1"/>
</dbReference>
<comment type="function">
    <text evidence="6">Part of the phosphoribosylformylglycinamidine synthase complex involved in the purines biosynthetic pathway. Catalyzes the ATP-dependent conversion of formylglycinamide ribonucleotide (FGAR) and glutamine to yield formylglycinamidine ribonucleotide (FGAM) and glutamate. The FGAM synthase complex is composed of three subunits. PurQ produces an ammonia molecule by converting glutamine to glutamate. PurL transfers the ammonia molecule to FGAR to form FGAM in an ATP-dependent manner. PurS interacts with PurQ and PurL and is thought to assist in the transfer of the ammonia molecule from PurQ to PurL.</text>
</comment>
<organism evidence="7">
    <name type="scientific">Proteinivorax tanatarense</name>
    <dbReference type="NCBI Taxonomy" id="1260629"/>
    <lineage>
        <taxon>Bacteria</taxon>
        <taxon>Bacillati</taxon>
        <taxon>Bacillota</taxon>
        <taxon>Clostridia</taxon>
        <taxon>Eubacteriales</taxon>
        <taxon>Proteinivoracaceae</taxon>
        <taxon>Proteinivorax</taxon>
    </lineage>
</organism>
<evidence type="ECO:0000256" key="6">
    <source>
        <dbReference type="HAMAP-Rule" id="MF_01926"/>
    </source>
</evidence>
<reference evidence="7" key="2">
    <citation type="submission" date="2024-06" db="EMBL/GenBank/DDBJ databases">
        <authorList>
            <person name="Petrova K.O."/>
            <person name="Toshchakov S.V."/>
            <person name="Boltjanskaja Y.V."/>
            <person name="Kevbrin V."/>
        </authorList>
    </citation>
    <scope>NUCLEOTIDE SEQUENCE</scope>
    <source>
        <strain evidence="7">Z-910T</strain>
    </source>
</reference>
<dbReference type="RefSeq" id="WP_350343288.1">
    <property type="nucleotide sequence ID" value="NZ_CP158367.1"/>
</dbReference>
<dbReference type="InterPro" id="IPR003850">
    <property type="entry name" value="PurS"/>
</dbReference>
<dbReference type="GO" id="GO:0004642">
    <property type="term" value="F:phosphoribosylformylglycinamidine synthase activity"/>
    <property type="evidence" value="ECO:0007669"/>
    <property type="project" value="UniProtKB-UniRule"/>
</dbReference>
<dbReference type="Gene3D" id="3.30.1280.10">
    <property type="entry name" value="Phosphoribosylformylglycinamidine synthase subunit PurS"/>
    <property type="match status" value="1"/>
</dbReference>
<gene>
    <name evidence="6 7" type="primary">purS</name>
    <name evidence="7" type="ORF">PRVXT_002580</name>
</gene>
<keyword evidence="4 6" id="KW-0658">Purine biosynthesis</keyword>
<evidence type="ECO:0000256" key="4">
    <source>
        <dbReference type="ARBA" id="ARBA00022755"/>
    </source>
</evidence>
<evidence type="ECO:0000256" key="3">
    <source>
        <dbReference type="ARBA" id="ARBA00022741"/>
    </source>
</evidence>
<keyword evidence="2 6" id="KW-0436">Ligase</keyword>
<keyword evidence="1 6" id="KW-0963">Cytoplasm</keyword>
<dbReference type="PANTHER" id="PTHR34696">
    <property type="entry name" value="PHOSPHORIBOSYLFORMYLGLYCINAMIDINE SYNTHASE SUBUNIT PURS"/>
    <property type="match status" value="1"/>
</dbReference>
<accession>A0AAU7VKU8</accession>
<dbReference type="SUPFAM" id="SSF82697">
    <property type="entry name" value="PurS-like"/>
    <property type="match status" value="1"/>
</dbReference>
<comment type="similarity">
    <text evidence="6">Belongs to the PurS family.</text>
</comment>
<dbReference type="HAMAP" id="MF_01926">
    <property type="entry name" value="PurS"/>
    <property type="match status" value="1"/>
</dbReference>
<evidence type="ECO:0000256" key="2">
    <source>
        <dbReference type="ARBA" id="ARBA00022598"/>
    </source>
</evidence>
<dbReference type="NCBIfam" id="TIGR00302">
    <property type="entry name" value="phosphoribosylformylglycinamidine synthase subunit PurS"/>
    <property type="match status" value="1"/>
</dbReference>
<keyword evidence="5 6" id="KW-0067">ATP-binding</keyword>
<dbReference type="NCBIfam" id="NF004630">
    <property type="entry name" value="PRK05974.1"/>
    <property type="match status" value="1"/>
</dbReference>
<evidence type="ECO:0000256" key="1">
    <source>
        <dbReference type="ARBA" id="ARBA00022490"/>
    </source>
</evidence>
<comment type="catalytic activity">
    <reaction evidence="6">
        <text>N(2)-formyl-N(1)-(5-phospho-beta-D-ribosyl)glycinamide + L-glutamine + ATP + H2O = 2-formamido-N(1)-(5-O-phospho-beta-D-ribosyl)acetamidine + L-glutamate + ADP + phosphate + H(+)</text>
        <dbReference type="Rhea" id="RHEA:17129"/>
        <dbReference type="ChEBI" id="CHEBI:15377"/>
        <dbReference type="ChEBI" id="CHEBI:15378"/>
        <dbReference type="ChEBI" id="CHEBI:29985"/>
        <dbReference type="ChEBI" id="CHEBI:30616"/>
        <dbReference type="ChEBI" id="CHEBI:43474"/>
        <dbReference type="ChEBI" id="CHEBI:58359"/>
        <dbReference type="ChEBI" id="CHEBI:147286"/>
        <dbReference type="ChEBI" id="CHEBI:147287"/>
        <dbReference type="ChEBI" id="CHEBI:456216"/>
        <dbReference type="EC" id="6.3.5.3"/>
    </reaction>
</comment>
<comment type="subcellular location">
    <subcellularLocation>
        <location evidence="6">Cytoplasm</location>
    </subcellularLocation>
</comment>
<protein>
    <recommendedName>
        <fullName evidence="6">Phosphoribosylformylglycinamidine synthase subunit PurS</fullName>
        <shortName evidence="6">FGAM synthase</shortName>
        <ecNumber evidence="6">6.3.5.3</ecNumber>
    </recommendedName>
    <alternativeName>
        <fullName evidence="6">Formylglycinamide ribonucleotide amidotransferase subunit III</fullName>
        <shortName evidence="6">FGAR amidotransferase III</shortName>
        <shortName evidence="6">FGAR-AT III</shortName>
    </alternativeName>
    <alternativeName>
        <fullName evidence="6">Phosphoribosylformylglycinamidine synthase subunit III</fullName>
    </alternativeName>
</protein>
<dbReference type="GO" id="GO:0005524">
    <property type="term" value="F:ATP binding"/>
    <property type="evidence" value="ECO:0007669"/>
    <property type="project" value="UniProtKB-UniRule"/>
</dbReference>
<sequence>MYTGKVTVQYRKGILDPQAQAVHSAVKSLGYNSVKDVEQRKEFCLKLDCENKEQAKNQLEEICQKLLANPAIEDYQFTVEEE</sequence>
<reference evidence="7" key="1">
    <citation type="journal article" date="2013" name="Extremophiles">
        <title>Proteinivorax tanatarense gen. nov., sp. nov., an anaerobic, haloalkaliphilic, proteolytic bacterium isolated from a decaying algal bloom, and proposal of Proteinivoraceae fam. nov.</title>
        <authorList>
            <person name="Kevbrin V."/>
            <person name="Boltyanskaya Y."/>
            <person name="Zhilina T."/>
            <person name="Kolganova T."/>
            <person name="Lavrentjeva E."/>
            <person name="Kuznetsov B."/>
        </authorList>
    </citation>
    <scope>NUCLEOTIDE SEQUENCE</scope>
    <source>
        <strain evidence="7">Z-910T</strain>
    </source>
</reference>
<dbReference type="EC" id="6.3.5.3" evidence="6"/>
<comment type="pathway">
    <text evidence="6">Purine metabolism; IMP biosynthesis via de novo pathway; 5-amino-1-(5-phospho-D-ribosyl)imidazole from N(2)-formyl-N(1)-(5-phospho-D-ribosyl)glycinamide: step 1/2.</text>
</comment>
<evidence type="ECO:0000313" key="7">
    <source>
        <dbReference type="EMBL" id="XBX74536.1"/>
    </source>
</evidence>
<evidence type="ECO:0000256" key="5">
    <source>
        <dbReference type="ARBA" id="ARBA00022840"/>
    </source>
</evidence>
<dbReference type="AlphaFoldDB" id="A0AAU7VKU8"/>
<proteinExistence type="inferred from homology"/>
<dbReference type="InterPro" id="IPR036604">
    <property type="entry name" value="PurS-like_sf"/>
</dbReference>
<comment type="subunit">
    <text evidence="6">Part of the FGAM synthase complex composed of 1 PurL, 1 PurQ and 2 PurS subunits.</text>
</comment>
<name>A0AAU7VKU8_9FIRM</name>
<keyword evidence="3 6" id="KW-0547">Nucleotide-binding</keyword>
<dbReference type="GO" id="GO:0006189">
    <property type="term" value="P:'de novo' IMP biosynthetic process"/>
    <property type="evidence" value="ECO:0007669"/>
    <property type="project" value="UniProtKB-UniRule"/>
</dbReference>
<dbReference type="GO" id="GO:0005737">
    <property type="term" value="C:cytoplasm"/>
    <property type="evidence" value="ECO:0007669"/>
    <property type="project" value="UniProtKB-SubCell"/>
</dbReference>